<dbReference type="PANTHER" id="PTHR34220:SF9">
    <property type="entry name" value="SIGNAL TRANSDUCTION HISTIDINE KINASE INTERNAL REGION DOMAIN-CONTAINING PROTEIN"/>
    <property type="match status" value="1"/>
</dbReference>
<evidence type="ECO:0000256" key="1">
    <source>
        <dbReference type="SAM" id="Phobius"/>
    </source>
</evidence>
<dbReference type="InterPro" id="IPR050640">
    <property type="entry name" value="Bact_2-comp_sensor_kinase"/>
</dbReference>
<keyword evidence="1" id="KW-0812">Transmembrane</keyword>
<dbReference type="Proteomes" id="UP000229897">
    <property type="component" value="Chromosome"/>
</dbReference>
<accession>A0A2D2DMJ8</accession>
<dbReference type="Pfam" id="PF06580">
    <property type="entry name" value="His_kinase"/>
    <property type="match status" value="1"/>
</dbReference>
<keyword evidence="3" id="KW-0418">Kinase</keyword>
<evidence type="ECO:0000259" key="2">
    <source>
        <dbReference type="Pfam" id="PF06580"/>
    </source>
</evidence>
<proteinExistence type="predicted"/>
<dbReference type="PANTHER" id="PTHR34220">
    <property type="entry name" value="SENSOR HISTIDINE KINASE YPDA"/>
    <property type="match status" value="1"/>
</dbReference>
<keyword evidence="4" id="KW-1185">Reference proteome</keyword>
<keyword evidence="3" id="KW-0808">Transferase</keyword>
<evidence type="ECO:0000313" key="3">
    <source>
        <dbReference type="EMBL" id="ATQ76192.1"/>
    </source>
</evidence>
<sequence length="351" mass="39535">MRLQRSTIVIGVAWLLFWALMVSVAVEDYLRDGGKTLWQPVLWESSSMLAATSLLALQRRLTRKYDHLLATPWRWFGLQALFLPMYWVAFVPIAFGIRHGVYALAGMRYEHEAWGPTFFYESLKLSVFVGLFVVIVFGILSYQQLLEAKLRAEKANALLREAHLQRLRQQMQPHFLFNALNTISSLMHTDVMRADATLIELADVLRATLDVGELQVAPLSTELRLVRGYARVMQERYAERVTIAWRIDDDALACSVPVMSIQPLLENIFKHTVEKRRETAHIAISASRRDGMLVVTLDDDIGTLAPDAPPGVGLSNLRERMAALYGERASLALSALTPAGVRAEMRVPCAS</sequence>
<organism evidence="3 4">
    <name type="scientific">Massilia violaceinigra</name>
    <dbReference type="NCBI Taxonomy" id="2045208"/>
    <lineage>
        <taxon>Bacteria</taxon>
        <taxon>Pseudomonadati</taxon>
        <taxon>Pseudomonadota</taxon>
        <taxon>Betaproteobacteria</taxon>
        <taxon>Burkholderiales</taxon>
        <taxon>Oxalobacteraceae</taxon>
        <taxon>Telluria group</taxon>
        <taxon>Massilia</taxon>
    </lineage>
</organism>
<gene>
    <name evidence="3" type="ORF">CR152_17865</name>
</gene>
<evidence type="ECO:0000313" key="4">
    <source>
        <dbReference type="Proteomes" id="UP000229897"/>
    </source>
</evidence>
<feature type="transmembrane region" description="Helical" evidence="1">
    <location>
        <begin position="78"/>
        <end position="105"/>
    </location>
</feature>
<feature type="transmembrane region" description="Helical" evidence="1">
    <location>
        <begin position="125"/>
        <end position="142"/>
    </location>
</feature>
<reference evidence="3" key="1">
    <citation type="submission" date="2017-10" db="EMBL/GenBank/DDBJ databases">
        <title>Massilia psychrophilum sp. nov., a novel purple-pigmented bacterium isolated from Tianshan glacier, Xinjiang Municipality, China.</title>
        <authorList>
            <person name="Wang H."/>
        </authorList>
    </citation>
    <scope>NUCLEOTIDE SEQUENCE [LARGE SCALE GENOMIC DNA]</scope>
    <source>
        <strain evidence="3">B2</strain>
    </source>
</reference>
<dbReference type="InterPro" id="IPR010559">
    <property type="entry name" value="Sig_transdc_His_kin_internal"/>
</dbReference>
<feature type="transmembrane region" description="Helical" evidence="1">
    <location>
        <begin position="7"/>
        <end position="26"/>
    </location>
</feature>
<protein>
    <submittedName>
        <fullName evidence="3">Sensor histidine kinase</fullName>
    </submittedName>
</protein>
<dbReference type="OrthoDB" id="2514702at2"/>
<dbReference type="KEGG" id="mass:CR152_17865"/>
<dbReference type="GO" id="GO:0016020">
    <property type="term" value="C:membrane"/>
    <property type="evidence" value="ECO:0007669"/>
    <property type="project" value="InterPro"/>
</dbReference>
<dbReference type="AlphaFoldDB" id="A0A2D2DMJ8"/>
<dbReference type="EMBL" id="CP024608">
    <property type="protein sequence ID" value="ATQ76192.1"/>
    <property type="molecule type" value="Genomic_DNA"/>
</dbReference>
<dbReference type="SUPFAM" id="SSF55874">
    <property type="entry name" value="ATPase domain of HSP90 chaperone/DNA topoisomerase II/histidine kinase"/>
    <property type="match status" value="1"/>
</dbReference>
<dbReference type="GO" id="GO:0000155">
    <property type="term" value="F:phosphorelay sensor kinase activity"/>
    <property type="evidence" value="ECO:0007669"/>
    <property type="project" value="InterPro"/>
</dbReference>
<dbReference type="InterPro" id="IPR036890">
    <property type="entry name" value="HATPase_C_sf"/>
</dbReference>
<keyword evidence="1" id="KW-1133">Transmembrane helix</keyword>
<keyword evidence="1" id="KW-0472">Membrane</keyword>
<feature type="domain" description="Signal transduction histidine kinase internal region" evidence="2">
    <location>
        <begin position="162"/>
        <end position="240"/>
    </location>
</feature>
<name>A0A2D2DMJ8_9BURK</name>
<dbReference type="Gene3D" id="3.30.565.10">
    <property type="entry name" value="Histidine kinase-like ATPase, C-terminal domain"/>
    <property type="match status" value="1"/>
</dbReference>
<dbReference type="RefSeq" id="WP_099876647.1">
    <property type="nucleotide sequence ID" value="NZ_CP024608.1"/>
</dbReference>